<dbReference type="InterPro" id="IPR053157">
    <property type="entry name" value="Sterol_Uptake_Regulator"/>
</dbReference>
<dbReference type="PANTHER" id="PTHR47784">
    <property type="entry name" value="STEROL UPTAKE CONTROL PROTEIN 2"/>
    <property type="match status" value="1"/>
</dbReference>
<dbReference type="GO" id="GO:0001228">
    <property type="term" value="F:DNA-binding transcription activator activity, RNA polymerase II-specific"/>
    <property type="evidence" value="ECO:0007669"/>
    <property type="project" value="TreeGrafter"/>
</dbReference>
<organism evidence="4 5">
    <name type="scientific">Drechslerella dactyloides</name>
    <name type="common">Nematode-trapping fungus</name>
    <name type="synonym">Arthrobotrys dactyloides</name>
    <dbReference type="NCBI Taxonomy" id="74499"/>
    <lineage>
        <taxon>Eukaryota</taxon>
        <taxon>Fungi</taxon>
        <taxon>Dikarya</taxon>
        <taxon>Ascomycota</taxon>
        <taxon>Pezizomycotina</taxon>
        <taxon>Orbiliomycetes</taxon>
        <taxon>Orbiliales</taxon>
        <taxon>Orbiliaceae</taxon>
        <taxon>Drechslerella</taxon>
    </lineage>
</organism>
<protein>
    <recommendedName>
        <fullName evidence="3">Zn(2)-C6 fungal-type domain-containing protein</fullName>
    </recommendedName>
</protein>
<reference evidence="4" key="1">
    <citation type="submission" date="2023-01" db="EMBL/GenBank/DDBJ databases">
        <title>The chitinases involved in constricting ring structure development in the nematode-trapping fungus Drechslerella dactyloides.</title>
        <authorList>
            <person name="Wang R."/>
            <person name="Zhang L."/>
            <person name="Tang P."/>
            <person name="Li S."/>
            <person name="Liang L."/>
        </authorList>
    </citation>
    <scope>NUCLEOTIDE SEQUENCE</scope>
    <source>
        <strain evidence="4">YMF1.00031</strain>
    </source>
</reference>
<feature type="compositionally biased region" description="Basic residues" evidence="2">
    <location>
        <begin position="100"/>
        <end position="110"/>
    </location>
</feature>
<evidence type="ECO:0000259" key="3">
    <source>
        <dbReference type="PROSITE" id="PS50048"/>
    </source>
</evidence>
<evidence type="ECO:0000313" key="5">
    <source>
        <dbReference type="Proteomes" id="UP001221413"/>
    </source>
</evidence>
<evidence type="ECO:0000313" key="4">
    <source>
        <dbReference type="EMBL" id="KAJ6264220.1"/>
    </source>
</evidence>
<feature type="compositionally biased region" description="Basic residues" evidence="2">
    <location>
        <begin position="162"/>
        <end position="180"/>
    </location>
</feature>
<dbReference type="GO" id="GO:0008270">
    <property type="term" value="F:zinc ion binding"/>
    <property type="evidence" value="ECO:0007669"/>
    <property type="project" value="InterPro"/>
</dbReference>
<dbReference type="Proteomes" id="UP001221413">
    <property type="component" value="Unassembled WGS sequence"/>
</dbReference>
<dbReference type="PANTHER" id="PTHR47784:SF5">
    <property type="entry name" value="STEROL UPTAKE CONTROL PROTEIN 2"/>
    <property type="match status" value="1"/>
</dbReference>
<dbReference type="InterPro" id="IPR021858">
    <property type="entry name" value="Fun_TF"/>
</dbReference>
<proteinExistence type="predicted"/>
<dbReference type="AlphaFoldDB" id="A0AAD6NNE2"/>
<dbReference type="CDD" id="cd00067">
    <property type="entry name" value="GAL4"/>
    <property type="match status" value="1"/>
</dbReference>
<dbReference type="PROSITE" id="PS00463">
    <property type="entry name" value="ZN2_CY6_FUNGAL_1"/>
    <property type="match status" value="1"/>
</dbReference>
<feature type="region of interest" description="Disordered" evidence="2">
    <location>
        <begin position="27"/>
        <end position="180"/>
    </location>
</feature>
<feature type="compositionally biased region" description="Acidic residues" evidence="2">
    <location>
        <begin position="117"/>
        <end position="148"/>
    </location>
</feature>
<accession>A0AAD6NNE2</accession>
<comment type="caution">
    <text evidence="4">The sequence shown here is derived from an EMBL/GenBank/DDBJ whole genome shotgun (WGS) entry which is preliminary data.</text>
</comment>
<name>A0AAD6NNE2_DREDA</name>
<dbReference type="Pfam" id="PF11951">
    <property type="entry name" value="Fungal_trans_2"/>
    <property type="match status" value="1"/>
</dbReference>
<evidence type="ECO:0000256" key="2">
    <source>
        <dbReference type="SAM" id="MobiDB-lite"/>
    </source>
</evidence>
<keyword evidence="5" id="KW-1185">Reference proteome</keyword>
<dbReference type="Pfam" id="PF00172">
    <property type="entry name" value="Zn_clus"/>
    <property type="match status" value="1"/>
</dbReference>
<dbReference type="PROSITE" id="PS50048">
    <property type="entry name" value="ZN2_CY6_FUNGAL_2"/>
    <property type="match status" value="1"/>
</dbReference>
<feature type="compositionally biased region" description="Low complexity" evidence="2">
    <location>
        <begin position="74"/>
        <end position="87"/>
    </location>
</feature>
<feature type="compositionally biased region" description="Low complexity" evidence="2">
    <location>
        <begin position="30"/>
        <end position="66"/>
    </location>
</feature>
<dbReference type="InterPro" id="IPR001138">
    <property type="entry name" value="Zn2Cys6_DnaBD"/>
</dbReference>
<dbReference type="InterPro" id="IPR036864">
    <property type="entry name" value="Zn2-C6_fun-type_DNA-bd_sf"/>
</dbReference>
<dbReference type="SUPFAM" id="SSF57701">
    <property type="entry name" value="Zn2/Cys6 DNA-binding domain"/>
    <property type="match status" value="1"/>
</dbReference>
<feature type="domain" description="Zn(2)-C6 fungal-type" evidence="3">
    <location>
        <begin position="188"/>
        <end position="218"/>
    </location>
</feature>
<dbReference type="Gene3D" id="4.10.240.10">
    <property type="entry name" value="Zn(2)-C6 fungal-type DNA-binding domain"/>
    <property type="match status" value="1"/>
</dbReference>
<evidence type="ECO:0000256" key="1">
    <source>
        <dbReference type="ARBA" id="ARBA00023242"/>
    </source>
</evidence>
<dbReference type="SMART" id="SM00066">
    <property type="entry name" value="GAL4"/>
    <property type="match status" value="1"/>
</dbReference>
<keyword evidence="1" id="KW-0539">Nucleus</keyword>
<dbReference type="EMBL" id="JAQGDS010000001">
    <property type="protein sequence ID" value="KAJ6264220.1"/>
    <property type="molecule type" value="Genomic_DNA"/>
</dbReference>
<gene>
    <name evidence="4" type="ORF">Dda_0363</name>
</gene>
<sequence>MARHRIQLDFLMTPAGDVREVYSWAHMNPASPDASTSTSHSNSNSSDSVASAYRSASASQSSSGPSRIVELADNDATTTTATTTAANDDPRAHVTAPAANRRRASTRRSSRPSTTTDADEDDVDMDDDDDDDDDDDADDNEHDNDDSSPPDASRIPVGRRATTIHHQRKGRGKQAFRHRKSHIKSKNGCFSCKERRVKCDEAKPECHNCLKRALRCEYPPPPSAPEIVFAQPFVADGKGAARVPGTRVVTVVPVALKKLEKSLKPIDMGPHCLPKALEFRMSKYNQIPVQVGMPDLRLMQNFTMNASQTLILGPNTSLWRRDAAELAFKHNFLMHALLMFSARHLAMLEPHEKEHQILELQHRQHALGTLRLTLSDVGVTADNYDALIAANTLLAFHSCATYDLGNVDPATDEYLPLMNGVKNIVKAMWGKKQDSIFGGLLSMPLTMDSRDVELDGLEIIEMLEDQEELDGALPFPLPESAMTAMSQAMTAMGAMSGRDRCNPAAGSATGPQLTPFIRDGARDRVGGVLQSRLKNSLNLVYADSIPNFDWAAHGNIIYQKVLLSLLPLLEAVRTAPDSIQMDMTSNISCALVAWPAMQPDRYIELVQRKDAKALIILAHYYAAMCHLDLHECWWLQGRPRAMCRSICREIGEAYPHFMRWPREACGYDECTFDDDADAEGIPISAAEFIIDFERV</sequence>